<proteinExistence type="predicted"/>
<evidence type="ECO:0000313" key="1">
    <source>
        <dbReference type="EMBL" id="KAL3281698.1"/>
    </source>
</evidence>
<accession>A0ABD2NSL4</accession>
<dbReference type="EMBL" id="JABFTP020000144">
    <property type="protein sequence ID" value="KAL3281698.1"/>
    <property type="molecule type" value="Genomic_DNA"/>
</dbReference>
<dbReference type="Proteomes" id="UP001516400">
    <property type="component" value="Unassembled WGS sequence"/>
</dbReference>
<keyword evidence="2" id="KW-1185">Reference proteome</keyword>
<feature type="non-terminal residue" evidence="1">
    <location>
        <position position="1"/>
    </location>
</feature>
<comment type="caution">
    <text evidence="1">The sequence shown here is derived from an EMBL/GenBank/DDBJ whole genome shotgun (WGS) entry which is preliminary data.</text>
</comment>
<protein>
    <submittedName>
        <fullName evidence="1">Uncharacterized protein</fullName>
    </submittedName>
</protein>
<dbReference type="AlphaFoldDB" id="A0ABD2NSL4"/>
<evidence type="ECO:0000313" key="2">
    <source>
        <dbReference type="Proteomes" id="UP001516400"/>
    </source>
</evidence>
<gene>
    <name evidence="1" type="ORF">HHI36_004904</name>
</gene>
<organism evidence="1 2">
    <name type="scientific">Cryptolaemus montrouzieri</name>
    <dbReference type="NCBI Taxonomy" id="559131"/>
    <lineage>
        <taxon>Eukaryota</taxon>
        <taxon>Metazoa</taxon>
        <taxon>Ecdysozoa</taxon>
        <taxon>Arthropoda</taxon>
        <taxon>Hexapoda</taxon>
        <taxon>Insecta</taxon>
        <taxon>Pterygota</taxon>
        <taxon>Neoptera</taxon>
        <taxon>Endopterygota</taxon>
        <taxon>Coleoptera</taxon>
        <taxon>Polyphaga</taxon>
        <taxon>Cucujiformia</taxon>
        <taxon>Coccinelloidea</taxon>
        <taxon>Coccinellidae</taxon>
        <taxon>Scymninae</taxon>
        <taxon>Scymnini</taxon>
        <taxon>Cryptolaemus</taxon>
    </lineage>
</organism>
<name>A0ABD2NSL4_9CUCU</name>
<sequence>DSGIACSSNENVANCIVLSDQIWGTKERIEQDMKDDFSGGYPEPPLVLSGAQSKQFFTKHGGNMNEKDIKITNSHKLYMDGVKFYTSTYEQMRRQLELVAAFCKAINMRMGINECGVTNIVRGRKYNNPDE</sequence>
<reference evidence="1 2" key="1">
    <citation type="journal article" date="2021" name="BMC Biol.">
        <title>Horizontally acquired antibacterial genes associated with adaptive radiation of ladybird beetles.</title>
        <authorList>
            <person name="Li H.S."/>
            <person name="Tang X.F."/>
            <person name="Huang Y.H."/>
            <person name="Xu Z.Y."/>
            <person name="Chen M.L."/>
            <person name="Du X.Y."/>
            <person name="Qiu B.Y."/>
            <person name="Chen P.T."/>
            <person name="Zhang W."/>
            <person name="Slipinski A."/>
            <person name="Escalona H.E."/>
            <person name="Waterhouse R.M."/>
            <person name="Zwick A."/>
            <person name="Pang H."/>
        </authorList>
    </citation>
    <scope>NUCLEOTIDE SEQUENCE [LARGE SCALE GENOMIC DNA]</scope>
    <source>
        <strain evidence="1">SYSU2018</strain>
    </source>
</reference>